<dbReference type="InterPro" id="IPR008822">
    <property type="entry name" value="Endonuclease_RusA-like"/>
</dbReference>
<dbReference type="Proteomes" id="UP000005139">
    <property type="component" value="Unassembled WGS sequence"/>
</dbReference>
<keyword evidence="2" id="KW-1185">Reference proteome</keyword>
<proteinExistence type="predicted"/>
<dbReference type="AlphaFoldDB" id="A1HR43"/>
<comment type="caution">
    <text evidence="1">The sequence shown here is derived from an EMBL/GenBank/DDBJ whole genome shotgun (WGS) entry which is preliminary data.</text>
</comment>
<dbReference type="GO" id="GO:0000287">
    <property type="term" value="F:magnesium ion binding"/>
    <property type="evidence" value="ECO:0007669"/>
    <property type="project" value="InterPro"/>
</dbReference>
<dbReference type="EMBL" id="AAWL01000009">
    <property type="protein sequence ID" value="EAX47573.1"/>
    <property type="molecule type" value="Genomic_DNA"/>
</dbReference>
<organism evidence="1 2">
    <name type="scientific">Thermosinus carboxydivorans Nor1</name>
    <dbReference type="NCBI Taxonomy" id="401526"/>
    <lineage>
        <taxon>Bacteria</taxon>
        <taxon>Bacillati</taxon>
        <taxon>Bacillota</taxon>
        <taxon>Negativicutes</taxon>
        <taxon>Selenomonadales</taxon>
        <taxon>Sporomusaceae</taxon>
        <taxon>Thermosinus</taxon>
    </lineage>
</organism>
<dbReference type="GO" id="GO:0006281">
    <property type="term" value="P:DNA repair"/>
    <property type="evidence" value="ECO:0007669"/>
    <property type="project" value="InterPro"/>
</dbReference>
<dbReference type="Gene3D" id="3.30.1330.70">
    <property type="entry name" value="Holliday junction resolvase RusA"/>
    <property type="match status" value="1"/>
</dbReference>
<reference evidence="1 2" key="2">
    <citation type="submission" date="2007-01" db="EMBL/GenBank/DDBJ databases">
        <title>Sequencing of the draft genome and assembly of Thermosinus carboxydivorans Nor1.</title>
        <authorList>
            <consortium name="US DOE Joint Genome Institute (JGI-PGF)"/>
            <person name="Copeland A."/>
            <person name="Lucas S."/>
            <person name="Lapidus A."/>
            <person name="Barry K."/>
            <person name="Glavina del Rio T."/>
            <person name="Dalin E."/>
            <person name="Tice H."/>
            <person name="Bruce D."/>
            <person name="Pitluck S."/>
            <person name="Richardson P."/>
        </authorList>
    </citation>
    <scope>NUCLEOTIDE SEQUENCE [LARGE SCALE GENOMIC DNA]</scope>
    <source>
        <strain evidence="1 2">Nor1</strain>
    </source>
</reference>
<evidence type="ECO:0000313" key="1">
    <source>
        <dbReference type="EMBL" id="EAX47573.1"/>
    </source>
</evidence>
<dbReference type="GO" id="GO:0006310">
    <property type="term" value="P:DNA recombination"/>
    <property type="evidence" value="ECO:0007669"/>
    <property type="project" value="InterPro"/>
</dbReference>
<dbReference type="SUPFAM" id="SSF103084">
    <property type="entry name" value="Holliday junction resolvase RusA"/>
    <property type="match status" value="1"/>
</dbReference>
<dbReference type="eggNOG" id="COG4570">
    <property type="taxonomic scope" value="Bacteria"/>
</dbReference>
<name>A1HR43_9FIRM</name>
<dbReference type="Pfam" id="PF05866">
    <property type="entry name" value="RusA"/>
    <property type="match status" value="1"/>
</dbReference>
<protein>
    <submittedName>
        <fullName evidence="1">Endodeoxyribonuclease RusA</fullName>
    </submittedName>
</protein>
<dbReference type="InterPro" id="IPR036614">
    <property type="entry name" value="RusA-like_sf"/>
</dbReference>
<gene>
    <name evidence="1" type="ORF">TcarDRAFT_1308</name>
</gene>
<accession>A1HR43</accession>
<sequence length="124" mass="14744">MTMLKLTLPIVPSVNHCYRNVSIHRRVLTPIGKAWQEKAQYIAKAAAAKQGWRFSKRQKLVMEYWTYWPDYRTRDVHNQEKLLLDTLEGILYDNDKWVLPRAMDFAVDKVNPRIEILIYPLEGR</sequence>
<evidence type="ECO:0000313" key="2">
    <source>
        <dbReference type="Proteomes" id="UP000005139"/>
    </source>
</evidence>
<reference evidence="1 2" key="1">
    <citation type="submission" date="2007-01" db="EMBL/GenBank/DDBJ databases">
        <title>Annotation of the draft genome assembly of Thermosinus carboxydivorans Nor1.</title>
        <authorList>
            <consortium name="US DOE Joint Genome Institute (JGI-ORNL)"/>
            <person name="Larimer F."/>
            <person name="Land M."/>
            <person name="Hauser L."/>
        </authorList>
    </citation>
    <scope>NUCLEOTIDE SEQUENCE [LARGE SCALE GENOMIC DNA]</scope>
    <source>
        <strain evidence="1 2">Nor1</strain>
    </source>
</reference>